<proteinExistence type="predicted"/>
<organism evidence="5 6">
    <name type="scientific">Botryotinia fuckeliana (strain B05.10)</name>
    <name type="common">Noble rot fungus</name>
    <name type="synonym">Botrytis cinerea</name>
    <dbReference type="NCBI Taxonomy" id="332648"/>
    <lineage>
        <taxon>Eukaryota</taxon>
        <taxon>Fungi</taxon>
        <taxon>Dikarya</taxon>
        <taxon>Ascomycota</taxon>
        <taxon>Pezizomycotina</taxon>
        <taxon>Leotiomycetes</taxon>
        <taxon>Helotiales</taxon>
        <taxon>Sclerotiniaceae</taxon>
        <taxon>Botrytis</taxon>
    </lineage>
</organism>
<dbReference type="SMART" id="SM00543">
    <property type="entry name" value="MIF4G"/>
    <property type="match status" value="2"/>
</dbReference>
<dbReference type="GO" id="GO:0003723">
    <property type="term" value="F:RNA binding"/>
    <property type="evidence" value="ECO:0007669"/>
    <property type="project" value="InterPro"/>
</dbReference>
<gene>
    <name evidence="5" type="primary">Bcnmd2</name>
    <name evidence="5" type="ORF">BCIN_07g01280</name>
</gene>
<dbReference type="GeneID" id="5431980"/>
<dbReference type="GO" id="GO:0035145">
    <property type="term" value="C:exon-exon junction complex"/>
    <property type="evidence" value="ECO:0007669"/>
    <property type="project" value="TreeGrafter"/>
</dbReference>
<dbReference type="Pfam" id="PF04050">
    <property type="entry name" value="Upf2"/>
    <property type="match status" value="1"/>
</dbReference>
<dbReference type="PANTHER" id="PTHR12839:SF7">
    <property type="entry name" value="REGULATOR OF NONSENSE TRANSCRIPTS 2"/>
    <property type="match status" value="1"/>
</dbReference>
<feature type="compositionally biased region" description="Polar residues" evidence="3">
    <location>
        <begin position="1044"/>
        <end position="1064"/>
    </location>
</feature>
<feature type="region of interest" description="Disordered" evidence="3">
    <location>
        <begin position="1033"/>
        <end position="1083"/>
    </location>
</feature>
<dbReference type="FunFam" id="1.25.40.180:FF:000052">
    <property type="entry name" value="Nonsense-mediated mRNA decay factor"/>
    <property type="match status" value="1"/>
</dbReference>
<evidence type="ECO:0000259" key="4">
    <source>
        <dbReference type="SMART" id="SM00543"/>
    </source>
</evidence>
<evidence type="ECO:0000256" key="2">
    <source>
        <dbReference type="ARBA" id="ARBA00022490"/>
    </source>
</evidence>
<dbReference type="PANTHER" id="PTHR12839">
    <property type="entry name" value="NONSENSE-MEDIATED MRNA DECAY PROTEIN 2 UP-FRAMESHIFT SUPPRESSOR 2"/>
    <property type="match status" value="1"/>
</dbReference>
<dbReference type="Proteomes" id="UP000001798">
    <property type="component" value="Chromosome 7"/>
</dbReference>
<dbReference type="FunFam" id="1.25.40.180:FF:000037">
    <property type="entry name" value="Nonsense-mediated mRNA decay factor (Upf2)"/>
    <property type="match status" value="1"/>
</dbReference>
<keyword evidence="6" id="KW-1185">Reference proteome</keyword>
<feature type="domain" description="MIF4G" evidence="4">
    <location>
        <begin position="491"/>
        <end position="681"/>
    </location>
</feature>
<accession>A0A384JLY0</accession>
<dbReference type="SUPFAM" id="SSF48371">
    <property type="entry name" value="ARM repeat"/>
    <property type="match status" value="2"/>
</dbReference>
<reference evidence="5 6" key="1">
    <citation type="journal article" date="2011" name="PLoS Genet.">
        <title>Genomic analysis of the necrotrophic fungal pathogens Sclerotinia sclerotiorum and Botrytis cinerea.</title>
        <authorList>
            <person name="Amselem J."/>
            <person name="Cuomo C.A."/>
            <person name="van Kan J.A."/>
            <person name="Viaud M."/>
            <person name="Benito E.P."/>
            <person name="Couloux A."/>
            <person name="Coutinho P.M."/>
            <person name="de Vries R.P."/>
            <person name="Dyer P.S."/>
            <person name="Fillinger S."/>
            <person name="Fournier E."/>
            <person name="Gout L."/>
            <person name="Hahn M."/>
            <person name="Kohn L."/>
            <person name="Lapalu N."/>
            <person name="Plummer K.M."/>
            <person name="Pradier J.M."/>
            <person name="Quevillon E."/>
            <person name="Sharon A."/>
            <person name="Simon A."/>
            <person name="ten Have A."/>
            <person name="Tudzynski B."/>
            <person name="Tudzynski P."/>
            <person name="Wincker P."/>
            <person name="Andrew M."/>
            <person name="Anthouard V."/>
            <person name="Beever R.E."/>
            <person name="Beffa R."/>
            <person name="Benoit I."/>
            <person name="Bouzid O."/>
            <person name="Brault B."/>
            <person name="Chen Z."/>
            <person name="Choquer M."/>
            <person name="Collemare J."/>
            <person name="Cotton P."/>
            <person name="Danchin E.G."/>
            <person name="Da Silva C."/>
            <person name="Gautier A."/>
            <person name="Giraud C."/>
            <person name="Giraud T."/>
            <person name="Gonzalez C."/>
            <person name="Grossetete S."/>
            <person name="Guldener U."/>
            <person name="Henrissat B."/>
            <person name="Howlett B.J."/>
            <person name="Kodira C."/>
            <person name="Kretschmer M."/>
            <person name="Lappartient A."/>
            <person name="Leroch M."/>
            <person name="Levis C."/>
            <person name="Mauceli E."/>
            <person name="Neuveglise C."/>
            <person name="Oeser B."/>
            <person name="Pearson M."/>
            <person name="Poulain J."/>
            <person name="Poussereau N."/>
            <person name="Quesneville H."/>
            <person name="Rascle C."/>
            <person name="Schumacher J."/>
            <person name="Segurens B."/>
            <person name="Sexton A."/>
            <person name="Silva E."/>
            <person name="Sirven C."/>
            <person name="Soanes D.M."/>
            <person name="Talbot N.J."/>
            <person name="Templeton M."/>
            <person name="Yandava C."/>
            <person name="Yarden O."/>
            <person name="Zeng Q."/>
            <person name="Rollins J.A."/>
            <person name="Lebrun M.H."/>
            <person name="Dickman M."/>
        </authorList>
    </citation>
    <scope>NUCLEOTIDE SEQUENCE [LARGE SCALE GENOMIC DNA]</scope>
    <source>
        <strain evidence="5 6">B05.10</strain>
    </source>
</reference>
<feature type="region of interest" description="Disordered" evidence="3">
    <location>
        <begin position="933"/>
        <end position="1009"/>
    </location>
</feature>
<feature type="compositionally biased region" description="Acidic residues" evidence="3">
    <location>
        <begin position="267"/>
        <end position="283"/>
    </location>
</feature>
<dbReference type="InterPro" id="IPR007193">
    <property type="entry name" value="Upf2/Nmd2_C"/>
</dbReference>
<dbReference type="GO" id="GO:0000184">
    <property type="term" value="P:nuclear-transcribed mRNA catabolic process, nonsense-mediated decay"/>
    <property type="evidence" value="ECO:0007669"/>
    <property type="project" value="InterPro"/>
</dbReference>
<dbReference type="EMBL" id="CP009811">
    <property type="protein sequence ID" value="ATZ51502.1"/>
    <property type="molecule type" value="Genomic_DNA"/>
</dbReference>
<feature type="compositionally biased region" description="Polar residues" evidence="3">
    <location>
        <begin position="1136"/>
        <end position="1153"/>
    </location>
</feature>
<feature type="compositionally biased region" description="Basic and acidic residues" evidence="3">
    <location>
        <begin position="1194"/>
        <end position="1205"/>
    </location>
</feature>
<dbReference type="VEuPathDB" id="FungiDB:Bcin07g01280"/>
<dbReference type="Gene3D" id="1.25.40.180">
    <property type="match status" value="3"/>
</dbReference>
<feature type="region of interest" description="Disordered" evidence="3">
    <location>
        <begin position="1117"/>
        <end position="1260"/>
    </location>
</feature>
<feature type="domain" description="MIF4G" evidence="4">
    <location>
        <begin position="696"/>
        <end position="903"/>
    </location>
</feature>
<dbReference type="FunFam" id="4.10.80.160:FF:000001">
    <property type="entry name" value="Nonsense-mediated mRNA decay factor (Upf2)"/>
    <property type="match status" value="1"/>
</dbReference>
<feature type="region of interest" description="Disordered" evidence="3">
    <location>
        <begin position="251"/>
        <end position="295"/>
    </location>
</feature>
<comment type="subcellular location">
    <subcellularLocation>
        <location evidence="1">Cytoplasm</location>
    </subcellularLocation>
</comment>
<sequence length="1260" mass="141525">MDRRRKRELRDLNTRAWNGEKDIYAVNKSLDSSLKKNTAFIKRLRTAISAATLSTFLQEIRTLSLHKYLSEIISACYEGLCRLKSPGEVEAGVEIVSALHQRFGPAEFTEFLGWLVGKGLATPEKSLLKSLAAEAREKEEKERIVRQRVLLRVVTELWLVGVLRTLDDVARPDDASHGKESLSGSSNKAPDTKAKPNGVGKGGGAEPFPLEVLKDLLGHDRDHANLPLLVIFVKAFGWDILGVREAGYEGRKTVEEDGTTKTTLDATEGEGENEDGDENDSVEETSPLVDSTEDAPLASLELQERFRNILNRYFEDVKAHIIRDQKAIAKQARKDSEAYVKSGQLFEDRQANYEKALKAQERLVSNAQVLAESIGAEMPDLKDSDDSSALGNGGIGLVKAGDYLRGEGEGAGIWEDEDERRFYENLVDLKGKVPGMLLEDGKKKKTDTDEQVGKKVDTSEIIPAESTAPTAKTTDDDQSTAIANKTIGAQVDALLARLPDLTNKDLIDEAAIDFCFLNSKASRNRLIKAVQEIPKGRSDLLPSYSRLVATLGKYMPDIIKGLVDHLDQEFRSLQRRKEKEFLGQARLGNIRYLAELTKFGVVPEHVIFHCLKVSLDDFSRMNIEIICNLLENCGRYLLRNPDMSPRMTSFLETLKRKKSVQHIGQQERMLIENAVYYVDPPLRPTIQQKERTPIDLFIRKLVYSDMTTRNYARIIRSIRRLHWEESEVVTILEKVLSKPGKVKYGNIYLLAIVTSALFRYHQGFVITVIDNVLEYIIVGLEQNDFKFNQRRIAEAKYLGELYNFRMVDHPVIFDTMYRILTFGHGGPPVPGRTNPFDMPDDFFRIRLVAILLESCGVFFSRGAAGKKLDYFLSFFQYYIYTKDPLPMDIEFIVSDVYAATRPQWKLASNIEEASRAFQLAMAQDQKTAGIEKVVEPEEPDSEASSDEGDAGIPEGDIDDASLDSEEETEIDANADNLTSPTGNESEEENFKVTRQEEEIDPEDEADFEREYAKMMAESLDSRKFERKATFDVPLPMRRKDREVATSSELPSETTSGNGPSSGTMAFSLLTKRGNRQQTRTVALPSDSNFAIAMKSQQAAEREEQQRIKNLVLNYDLNDGEEQDGDSALQPLLPNPNIHTFTSGFDKNATTTFSRSDKSGSNRSGQRSRKLQLSDVDWYGPPKESSQNQTPGNALKEENRESRNIPELDVGVTSVSTRKVSKSYPNLTVESSPNDKGSPRKEENLPMRDTPGSISKKFHLR</sequence>
<feature type="compositionally biased region" description="Basic and acidic residues" evidence="3">
    <location>
        <begin position="1236"/>
        <end position="1245"/>
    </location>
</feature>
<feature type="compositionally biased region" description="Acidic residues" evidence="3">
    <location>
        <begin position="997"/>
        <end position="1007"/>
    </location>
</feature>
<keyword evidence="2" id="KW-0963">Cytoplasm</keyword>
<name>A0A384JLY0_BOTFB</name>
<reference evidence="5 6" key="2">
    <citation type="journal article" date="2012" name="Eukaryot. Cell">
        <title>Genome update of Botrytis cinerea strains B05.10 and T4.</title>
        <authorList>
            <person name="Staats M."/>
            <person name="van Kan J.A."/>
        </authorList>
    </citation>
    <scope>NUCLEOTIDE SEQUENCE [LARGE SCALE GENOMIC DNA]</scope>
    <source>
        <strain evidence="5 6">B05.10</strain>
    </source>
</reference>
<dbReference type="RefSeq" id="XP_024549629.1">
    <property type="nucleotide sequence ID" value="XM_024693843.1"/>
</dbReference>
<dbReference type="Gene3D" id="4.10.80.160">
    <property type="match status" value="1"/>
</dbReference>
<evidence type="ECO:0000256" key="1">
    <source>
        <dbReference type="ARBA" id="ARBA00004496"/>
    </source>
</evidence>
<dbReference type="AlphaFoldDB" id="A0A384JLY0"/>
<dbReference type="InterPro" id="IPR016024">
    <property type="entry name" value="ARM-type_fold"/>
</dbReference>
<evidence type="ECO:0000313" key="6">
    <source>
        <dbReference type="Proteomes" id="UP000001798"/>
    </source>
</evidence>
<dbReference type="Pfam" id="PF02854">
    <property type="entry name" value="MIF4G"/>
    <property type="match status" value="2"/>
</dbReference>
<dbReference type="InterPro" id="IPR003890">
    <property type="entry name" value="MIF4G-like_typ-3"/>
</dbReference>
<evidence type="ECO:0000256" key="3">
    <source>
        <dbReference type="SAM" id="MobiDB-lite"/>
    </source>
</evidence>
<reference evidence="5 6" key="3">
    <citation type="journal article" date="2017" name="Mol. Plant Pathol.">
        <title>A gapless genome sequence of the fungus Botrytis cinerea.</title>
        <authorList>
            <person name="Van Kan J.A."/>
            <person name="Stassen J.H."/>
            <person name="Mosbach A."/>
            <person name="Van Der Lee T.A."/>
            <person name="Faino L."/>
            <person name="Farmer A.D."/>
            <person name="Papasotiriou D.G."/>
            <person name="Zhou S."/>
            <person name="Seidl M.F."/>
            <person name="Cottam E."/>
            <person name="Edel D."/>
            <person name="Hahn M."/>
            <person name="Schwartz D.C."/>
            <person name="Dietrich R.A."/>
            <person name="Widdison S."/>
            <person name="Scalliet G."/>
        </authorList>
    </citation>
    <scope>NUCLEOTIDE SEQUENCE [LARGE SCALE GENOMIC DNA]</scope>
    <source>
        <strain evidence="5 6">B05.10</strain>
    </source>
</reference>
<feature type="compositionally biased region" description="Polar residues" evidence="3">
    <location>
        <begin position="1223"/>
        <end position="1234"/>
    </location>
</feature>
<evidence type="ECO:0000313" key="5">
    <source>
        <dbReference type="EMBL" id="ATZ51502.1"/>
    </source>
</evidence>
<dbReference type="InterPro" id="IPR039762">
    <property type="entry name" value="Nmd2/UPF2"/>
</dbReference>
<feature type="region of interest" description="Disordered" evidence="3">
    <location>
        <begin position="172"/>
        <end position="205"/>
    </location>
</feature>
<dbReference type="GO" id="GO:0005737">
    <property type="term" value="C:cytoplasm"/>
    <property type="evidence" value="ECO:0007669"/>
    <property type="project" value="UniProtKB-SubCell"/>
</dbReference>
<protein>
    <submittedName>
        <fullName evidence="5">Bcnmd2</fullName>
    </submittedName>
</protein>
<dbReference type="OrthoDB" id="27832at2759"/>
<feature type="compositionally biased region" description="Acidic residues" evidence="3">
    <location>
        <begin position="936"/>
        <end position="972"/>
    </location>
</feature>